<gene>
    <name evidence="3" type="ORF">LCGC14_0896910</name>
</gene>
<evidence type="ECO:0000256" key="1">
    <source>
        <dbReference type="ARBA" id="ARBA00006607"/>
    </source>
</evidence>
<dbReference type="EMBL" id="LAZR01002898">
    <property type="protein sequence ID" value="KKN24246.1"/>
    <property type="molecule type" value="Genomic_DNA"/>
</dbReference>
<dbReference type="InterPro" id="IPR027413">
    <property type="entry name" value="GROEL-like_equatorial_sf"/>
</dbReference>
<dbReference type="AlphaFoldDB" id="A0A0F9RGP3"/>
<dbReference type="NCBIfam" id="NF000592">
    <property type="entry name" value="PRK00013.1"/>
    <property type="match status" value="1"/>
</dbReference>
<dbReference type="PRINTS" id="PR00298">
    <property type="entry name" value="CHAPERONIN60"/>
</dbReference>
<evidence type="ECO:0000313" key="3">
    <source>
        <dbReference type="EMBL" id="KKN24246.1"/>
    </source>
</evidence>
<sequence length="515" mass="56117">MSQQVIFDTIARKALQRGVDIVANAVRGTMGHKGRAVLLPKATPQFTLDGVTVAQAIAKLEDPVADMGAQLVKNVAQKTNDEAGDGTTTAALLFQSLLKEGLRGIEQGIDPIILKQALYEGSNTILKTLKVIEVKTKAQMKAVATISSRDEDIGEIIASIYDKIGKDGIITSEEVPQIGLDYEIVKGMQVDNGWLAPHFKTDMERDLAIVDKPYILVTSQSIRSNTDIAPILNKVLESGNKSIVIIAEDIQGEALATLAINNLKGIMNTLVIKAPGYGDNKKLHLEDICAITGATLITEETGTRVEEATLDQCGRARRVVAHKNRTIIIDGKSNKKKIKEQIATIKNTLKDVTSTYAKSNLDKRLAKLQDGVAIIKVGDLTEEASREKQFRIEDAVNATKSAIEEGVVEGGGMALYRASFRLDELMNTIKDQSYRFGLQVLKKAIQRPAKQILENEGRNAEVVLSGDRGLSKDVIDPFKVERVALQQSVSVVGLFLITNAVVFDKPEEKKNVPIK</sequence>
<keyword evidence="2" id="KW-0143">Chaperone</keyword>
<dbReference type="InterPro" id="IPR027409">
    <property type="entry name" value="GroEL-like_apical_dom_sf"/>
</dbReference>
<evidence type="ECO:0000256" key="2">
    <source>
        <dbReference type="ARBA" id="ARBA00023186"/>
    </source>
</evidence>
<name>A0A0F9RGP3_9ZZZZ</name>
<evidence type="ECO:0008006" key="4">
    <source>
        <dbReference type="Google" id="ProtNLM"/>
    </source>
</evidence>
<dbReference type="GO" id="GO:0005524">
    <property type="term" value="F:ATP binding"/>
    <property type="evidence" value="ECO:0007669"/>
    <property type="project" value="InterPro"/>
</dbReference>
<dbReference type="FunFam" id="3.50.7.10:FF:000001">
    <property type="entry name" value="60 kDa chaperonin"/>
    <property type="match status" value="1"/>
</dbReference>
<organism evidence="3">
    <name type="scientific">marine sediment metagenome</name>
    <dbReference type="NCBI Taxonomy" id="412755"/>
    <lineage>
        <taxon>unclassified sequences</taxon>
        <taxon>metagenomes</taxon>
        <taxon>ecological metagenomes</taxon>
    </lineage>
</organism>
<comment type="similarity">
    <text evidence="1">Belongs to the chaperonin (HSP60) family.</text>
</comment>
<dbReference type="SUPFAM" id="SSF54849">
    <property type="entry name" value="GroEL-intermediate domain like"/>
    <property type="match status" value="1"/>
</dbReference>
<protein>
    <recommendedName>
        <fullName evidence="4">60 kDa chaperonin</fullName>
    </recommendedName>
</protein>
<dbReference type="GO" id="GO:0042026">
    <property type="term" value="P:protein refolding"/>
    <property type="evidence" value="ECO:0007669"/>
    <property type="project" value="InterPro"/>
</dbReference>
<dbReference type="SUPFAM" id="SSF52029">
    <property type="entry name" value="GroEL apical domain-like"/>
    <property type="match status" value="1"/>
</dbReference>
<dbReference type="InterPro" id="IPR002423">
    <property type="entry name" value="Cpn60/GroEL/TCP-1"/>
</dbReference>
<reference evidence="3" key="1">
    <citation type="journal article" date="2015" name="Nature">
        <title>Complex archaea that bridge the gap between prokaryotes and eukaryotes.</title>
        <authorList>
            <person name="Spang A."/>
            <person name="Saw J.H."/>
            <person name="Jorgensen S.L."/>
            <person name="Zaremba-Niedzwiedzka K."/>
            <person name="Martijn J."/>
            <person name="Lind A.E."/>
            <person name="van Eijk R."/>
            <person name="Schleper C."/>
            <person name="Guy L."/>
            <person name="Ettema T.J."/>
        </authorList>
    </citation>
    <scope>NUCLEOTIDE SEQUENCE</scope>
</reference>
<dbReference type="PANTHER" id="PTHR45633">
    <property type="entry name" value="60 KDA HEAT SHOCK PROTEIN, MITOCHONDRIAL"/>
    <property type="match status" value="1"/>
</dbReference>
<dbReference type="GO" id="GO:0140662">
    <property type="term" value="F:ATP-dependent protein folding chaperone"/>
    <property type="evidence" value="ECO:0007669"/>
    <property type="project" value="InterPro"/>
</dbReference>
<dbReference type="NCBIfam" id="NF009489">
    <property type="entry name" value="PRK12851.1"/>
    <property type="match status" value="1"/>
</dbReference>
<dbReference type="InterPro" id="IPR027410">
    <property type="entry name" value="TCP-1-like_intermed_sf"/>
</dbReference>
<comment type="caution">
    <text evidence="3">The sequence shown here is derived from an EMBL/GenBank/DDBJ whole genome shotgun (WGS) entry which is preliminary data.</text>
</comment>
<dbReference type="NCBIfam" id="NF009488">
    <property type="entry name" value="PRK12850.1"/>
    <property type="match status" value="1"/>
</dbReference>
<dbReference type="Pfam" id="PF00118">
    <property type="entry name" value="Cpn60_TCP1"/>
    <property type="match status" value="1"/>
</dbReference>
<dbReference type="SUPFAM" id="SSF48592">
    <property type="entry name" value="GroEL equatorial domain-like"/>
    <property type="match status" value="1"/>
</dbReference>
<dbReference type="NCBIfam" id="NF009487">
    <property type="entry name" value="PRK12849.1"/>
    <property type="match status" value="1"/>
</dbReference>
<proteinExistence type="inferred from homology"/>
<dbReference type="Gene3D" id="1.10.560.10">
    <property type="entry name" value="GroEL-like equatorial domain"/>
    <property type="match status" value="1"/>
</dbReference>
<accession>A0A0F9RGP3</accession>
<dbReference type="Gene3D" id="3.50.7.10">
    <property type="entry name" value="GroEL"/>
    <property type="match status" value="1"/>
</dbReference>
<dbReference type="InterPro" id="IPR001844">
    <property type="entry name" value="Cpn60/GroEL"/>
</dbReference>
<dbReference type="Gene3D" id="3.30.260.10">
    <property type="entry name" value="TCP-1-like chaperonin intermediate domain"/>
    <property type="match status" value="1"/>
</dbReference>